<keyword evidence="2" id="KW-1185">Reference proteome</keyword>
<comment type="caution">
    <text evidence="1">The sequence shown here is derived from an EMBL/GenBank/DDBJ whole genome shotgun (WGS) entry which is preliminary data.</text>
</comment>
<sequence length="235" mass="27202">MFLFFAKTHSQQVSKISGYVLFDSIPLEKVIVKNISRNNYTLTDNNGFFYINSNIGDTLTISYLGMKPVTKIIGNNETMSSYERIYMEENSIKLKEIIIDNNPKINAVSLGIIPNERKKLSPNERKLKTAGDFKPIHLLSILGGQLKIDPILNAINGRTKQLKKNIQVEKKEKMLNYLRLNYHNYIVENLKLSNEEISQFYYYVIELEGTEENINSNNDLKIKFFLSNALFEFKN</sequence>
<dbReference type="Proteomes" id="UP001589589">
    <property type="component" value="Unassembled WGS sequence"/>
</dbReference>
<evidence type="ECO:0000313" key="1">
    <source>
        <dbReference type="EMBL" id="MFB9063617.1"/>
    </source>
</evidence>
<accession>A0ABV5FJH4</accession>
<dbReference type="EMBL" id="JBHMEX010000023">
    <property type="protein sequence ID" value="MFB9063617.1"/>
    <property type="molecule type" value="Genomic_DNA"/>
</dbReference>
<reference evidence="1 2" key="1">
    <citation type="submission" date="2024-09" db="EMBL/GenBank/DDBJ databases">
        <authorList>
            <person name="Sun Q."/>
            <person name="Mori K."/>
        </authorList>
    </citation>
    <scope>NUCLEOTIDE SEQUENCE [LARGE SCALE GENOMIC DNA]</scope>
    <source>
        <strain evidence="1 2">CECT 7908</strain>
    </source>
</reference>
<name>A0ABV5FJH4_9FLAO</name>
<protein>
    <recommendedName>
        <fullName evidence="3">Carboxypeptidase-like protein</fullName>
    </recommendedName>
</protein>
<evidence type="ECO:0000313" key="2">
    <source>
        <dbReference type="Proteomes" id="UP001589589"/>
    </source>
</evidence>
<evidence type="ECO:0008006" key="3">
    <source>
        <dbReference type="Google" id="ProtNLM"/>
    </source>
</evidence>
<proteinExistence type="predicted"/>
<organism evidence="1 2">
    <name type="scientific">Flavobacterium branchiarum</name>
    <dbReference type="NCBI Taxonomy" id="1114870"/>
    <lineage>
        <taxon>Bacteria</taxon>
        <taxon>Pseudomonadati</taxon>
        <taxon>Bacteroidota</taxon>
        <taxon>Flavobacteriia</taxon>
        <taxon>Flavobacteriales</taxon>
        <taxon>Flavobacteriaceae</taxon>
        <taxon>Flavobacterium</taxon>
    </lineage>
</organism>
<dbReference type="SUPFAM" id="SSF49464">
    <property type="entry name" value="Carboxypeptidase regulatory domain-like"/>
    <property type="match status" value="1"/>
</dbReference>
<dbReference type="InterPro" id="IPR008969">
    <property type="entry name" value="CarboxyPept-like_regulatory"/>
</dbReference>
<gene>
    <name evidence="1" type="ORF">ACFFUQ_06240</name>
</gene>